<evidence type="ECO:0000313" key="3">
    <source>
        <dbReference type="EMBL" id="MBB4661994.1"/>
    </source>
</evidence>
<name>A0A840ID51_9ACTN</name>
<feature type="compositionally biased region" description="Low complexity" evidence="1">
    <location>
        <begin position="269"/>
        <end position="281"/>
    </location>
</feature>
<feature type="region of interest" description="Disordered" evidence="1">
    <location>
        <begin position="241"/>
        <end position="281"/>
    </location>
</feature>
<dbReference type="GO" id="GO:0016491">
    <property type="term" value="F:oxidoreductase activity"/>
    <property type="evidence" value="ECO:0007669"/>
    <property type="project" value="UniProtKB-ARBA"/>
</dbReference>
<dbReference type="Proteomes" id="UP000585272">
    <property type="component" value="Unassembled WGS sequence"/>
</dbReference>
<feature type="domain" description="Cysteine-rich" evidence="2">
    <location>
        <begin position="134"/>
        <end position="218"/>
    </location>
</feature>
<comment type="caution">
    <text evidence="3">The sequence shown here is derived from an EMBL/GenBank/DDBJ whole genome shotgun (WGS) entry which is preliminary data.</text>
</comment>
<keyword evidence="4" id="KW-1185">Reference proteome</keyword>
<evidence type="ECO:0000256" key="1">
    <source>
        <dbReference type="SAM" id="MobiDB-lite"/>
    </source>
</evidence>
<accession>A0A840ID51</accession>
<protein>
    <submittedName>
        <fullName evidence="3">L-lactate dehydrogenase complex protein LldE</fullName>
    </submittedName>
</protein>
<gene>
    <name evidence="3" type="ORF">BDZ31_001567</name>
</gene>
<dbReference type="PANTHER" id="PTHR30296">
    <property type="entry name" value="UNCHARACTERIZED PROTEIN YKGE"/>
    <property type="match status" value="1"/>
</dbReference>
<dbReference type="RefSeq" id="WP_183340631.1">
    <property type="nucleotide sequence ID" value="NZ_JACHNU010000001.1"/>
</dbReference>
<evidence type="ECO:0000313" key="4">
    <source>
        <dbReference type="Proteomes" id="UP000585272"/>
    </source>
</evidence>
<dbReference type="EMBL" id="JACHNU010000001">
    <property type="protein sequence ID" value="MBB4661994.1"/>
    <property type="molecule type" value="Genomic_DNA"/>
</dbReference>
<organism evidence="3 4">
    <name type="scientific">Conexibacter arvalis</name>
    <dbReference type="NCBI Taxonomy" id="912552"/>
    <lineage>
        <taxon>Bacteria</taxon>
        <taxon>Bacillati</taxon>
        <taxon>Actinomycetota</taxon>
        <taxon>Thermoleophilia</taxon>
        <taxon>Solirubrobacterales</taxon>
        <taxon>Conexibacteraceae</taxon>
        <taxon>Conexibacter</taxon>
    </lineage>
</organism>
<proteinExistence type="predicted"/>
<reference evidence="3 4" key="1">
    <citation type="submission" date="2020-08" db="EMBL/GenBank/DDBJ databases">
        <title>Genomic Encyclopedia of Archaeal and Bacterial Type Strains, Phase II (KMG-II): from individual species to whole genera.</title>
        <authorList>
            <person name="Goeker M."/>
        </authorList>
    </citation>
    <scope>NUCLEOTIDE SEQUENCE [LARGE SCALE GENOMIC DNA]</scope>
    <source>
        <strain evidence="3 4">DSM 23288</strain>
    </source>
</reference>
<evidence type="ECO:0000259" key="2">
    <source>
        <dbReference type="Pfam" id="PF02754"/>
    </source>
</evidence>
<dbReference type="PANTHER" id="PTHR30296:SF0">
    <property type="entry name" value="LACTATE UTILIZATION PROTEIN A"/>
    <property type="match status" value="1"/>
</dbReference>
<dbReference type="AlphaFoldDB" id="A0A840ID51"/>
<dbReference type="InterPro" id="IPR004017">
    <property type="entry name" value="Cys_rich_dom"/>
</dbReference>
<feature type="domain" description="Cysteine-rich" evidence="2">
    <location>
        <begin position="3"/>
        <end position="83"/>
    </location>
</feature>
<sequence>MRIALFITCFNDTLFPRTGQAVVTLLERLGHEVVFPLEQTCCGQMHFNSGYHDEALPLIGRFARVFAEEELIVSPSGSCVAMVRDHYPRVARETGDASLVAQVDALSRRTYELSELLVDVLGLEDVGAYYPHRVTYHPSCHALRMLHVGDKPLRLLRAVRGIDLVELPDAEQCCGFGGTFAIKNADTSIAMLGDKLRAVRDTGAEVCTAADNSCLMHIGGGLSRQRAGVGAVHLAEILASTEAEPAPPPGYEAAEPLGLRPRVRGESSPGAPARAQAGAGG</sequence>
<dbReference type="GO" id="GO:0005829">
    <property type="term" value="C:cytosol"/>
    <property type="evidence" value="ECO:0007669"/>
    <property type="project" value="TreeGrafter"/>
</dbReference>
<dbReference type="Pfam" id="PF02754">
    <property type="entry name" value="CCG"/>
    <property type="match status" value="2"/>
</dbReference>